<evidence type="ECO:0000313" key="1">
    <source>
        <dbReference type="EMBL" id="TLX65062.1"/>
    </source>
</evidence>
<name>A0A5R9QJB9_9GAMM</name>
<keyword evidence="2" id="KW-1185">Reference proteome</keyword>
<organism evidence="1 2">
    <name type="scientific">Stutzerimonas nosocomialis</name>
    <dbReference type="NCBI Taxonomy" id="1056496"/>
    <lineage>
        <taxon>Bacteria</taxon>
        <taxon>Pseudomonadati</taxon>
        <taxon>Pseudomonadota</taxon>
        <taxon>Gammaproteobacteria</taxon>
        <taxon>Pseudomonadales</taxon>
        <taxon>Pseudomonadaceae</taxon>
        <taxon>Stutzerimonas</taxon>
    </lineage>
</organism>
<evidence type="ECO:0000313" key="2">
    <source>
        <dbReference type="Proteomes" id="UP000306753"/>
    </source>
</evidence>
<reference evidence="1 2" key="1">
    <citation type="journal article" date="2017" name="Eur. J. Clin. Microbiol. Infect. Dis.">
        <title>Uncommonly isolated clinical Pseudomonas: identification and phylogenetic assignation.</title>
        <authorList>
            <person name="Mulet M."/>
            <person name="Gomila M."/>
            <person name="Ramirez A."/>
            <person name="Cardew S."/>
            <person name="Moore E.R."/>
            <person name="Lalucat J."/>
            <person name="Garcia-Valdes E."/>
        </authorList>
    </citation>
    <scope>NUCLEOTIDE SEQUENCE [LARGE SCALE GENOMIC DNA]</scope>
    <source>
        <strain evidence="1 2">SD129</strain>
    </source>
</reference>
<dbReference type="RefSeq" id="WP_138410730.1">
    <property type="nucleotide sequence ID" value="NZ_QLAG01000002.1"/>
</dbReference>
<sequence>MATTQHIYEGEGNPNGVITDAALGSHYIDMAEGYAYQVTAPANDPHPCYWARLSFADPVAVDAFASEELRVYAVEQEFIVPDATTLVFDRDEFGELWTSQPVTVEQGAWHLATDGPVLLVLRRTQTDGWLAEVSPLHLAPHPV</sequence>
<dbReference type="Proteomes" id="UP000306753">
    <property type="component" value="Unassembled WGS sequence"/>
</dbReference>
<dbReference type="AlphaFoldDB" id="A0A5R9QJB9"/>
<accession>A0A5R9QJB9</accession>
<proteinExistence type="predicted"/>
<dbReference type="EMBL" id="QLAG01000002">
    <property type="protein sequence ID" value="TLX65062.1"/>
    <property type="molecule type" value="Genomic_DNA"/>
</dbReference>
<gene>
    <name evidence="1" type="ORF">DN820_01745</name>
</gene>
<comment type="caution">
    <text evidence="1">The sequence shown here is derived from an EMBL/GenBank/DDBJ whole genome shotgun (WGS) entry which is preliminary data.</text>
</comment>
<protein>
    <submittedName>
        <fullName evidence="1">Uncharacterized protein</fullName>
    </submittedName>
</protein>